<dbReference type="RefSeq" id="WP_283215090.1">
    <property type="nucleotide sequence ID" value="NZ_OBMM01000004.1"/>
</dbReference>
<dbReference type="PANTHER" id="PTHR30461">
    <property type="entry name" value="DNA-INVERTASE FROM LAMBDOID PROPHAGE"/>
    <property type="match status" value="1"/>
</dbReference>
<dbReference type="InterPro" id="IPR006119">
    <property type="entry name" value="Resolv_N"/>
</dbReference>
<dbReference type="InterPro" id="IPR036162">
    <property type="entry name" value="Resolvase-like_N_sf"/>
</dbReference>
<reference evidence="3 4" key="1">
    <citation type="submission" date="2017-08" db="EMBL/GenBank/DDBJ databases">
        <authorList>
            <person name="de Groot N.N."/>
        </authorList>
    </citation>
    <scope>NUCLEOTIDE SEQUENCE [LARGE SCALE GENOMIC DNA]</scope>
    <source>
        <strain evidence="3 4">USBA 78</strain>
    </source>
</reference>
<dbReference type="PROSITE" id="PS51737">
    <property type="entry name" value="RECOMBINASE_DNA_BIND"/>
    <property type="match status" value="1"/>
</dbReference>
<dbReference type="Pfam" id="PF07508">
    <property type="entry name" value="Recombinase"/>
    <property type="match status" value="1"/>
</dbReference>
<evidence type="ECO:0000259" key="2">
    <source>
        <dbReference type="PROSITE" id="PS51737"/>
    </source>
</evidence>
<name>A0A285TPF9_9PROT</name>
<feature type="domain" description="Resolvase/invertase-type recombinase catalytic" evidence="1">
    <location>
        <begin position="21"/>
        <end position="171"/>
    </location>
</feature>
<proteinExistence type="predicted"/>
<dbReference type="InterPro" id="IPR011109">
    <property type="entry name" value="DNA_bind_recombinase_dom"/>
</dbReference>
<dbReference type="Gene3D" id="3.90.1750.20">
    <property type="entry name" value="Putative Large Serine Recombinase, Chain B, Domain 2"/>
    <property type="match status" value="1"/>
</dbReference>
<dbReference type="CDD" id="cd00338">
    <property type="entry name" value="Ser_Recombinase"/>
    <property type="match status" value="1"/>
</dbReference>
<dbReference type="Gene3D" id="3.40.50.1390">
    <property type="entry name" value="Resolvase, N-terminal catalytic domain"/>
    <property type="match status" value="1"/>
</dbReference>
<dbReference type="SUPFAM" id="SSF53041">
    <property type="entry name" value="Resolvase-like"/>
    <property type="match status" value="1"/>
</dbReference>
<dbReference type="GO" id="GO:0003677">
    <property type="term" value="F:DNA binding"/>
    <property type="evidence" value="ECO:0007669"/>
    <property type="project" value="InterPro"/>
</dbReference>
<dbReference type="PROSITE" id="PS51736">
    <property type="entry name" value="RECOMBINASES_3"/>
    <property type="match status" value="1"/>
</dbReference>
<gene>
    <name evidence="3" type="ORF">SAMN05428964_104354</name>
</gene>
<dbReference type="FunFam" id="3.40.50.1390:FF:000008">
    <property type="entry name" value="DNA recombinase"/>
    <property type="match status" value="1"/>
</dbReference>
<dbReference type="InterPro" id="IPR038109">
    <property type="entry name" value="DNA_bind_recomb_sf"/>
</dbReference>
<dbReference type="SMART" id="SM00857">
    <property type="entry name" value="Resolvase"/>
    <property type="match status" value="1"/>
</dbReference>
<protein>
    <submittedName>
        <fullName evidence="3">Site-specific DNA recombinase</fullName>
    </submittedName>
</protein>
<dbReference type="InterPro" id="IPR050639">
    <property type="entry name" value="SSR_resolvase"/>
</dbReference>
<dbReference type="GO" id="GO:0000150">
    <property type="term" value="F:DNA strand exchange activity"/>
    <property type="evidence" value="ECO:0007669"/>
    <property type="project" value="InterPro"/>
</dbReference>
<feature type="domain" description="Recombinase" evidence="2">
    <location>
        <begin position="202"/>
        <end position="325"/>
    </location>
</feature>
<dbReference type="EMBL" id="OBMM01000004">
    <property type="protein sequence ID" value="SOC24573.1"/>
    <property type="molecule type" value="Genomic_DNA"/>
</dbReference>
<organism evidence="3 4">
    <name type="scientific">Thalassospira xiamenensis</name>
    <dbReference type="NCBI Taxonomy" id="220697"/>
    <lineage>
        <taxon>Bacteria</taxon>
        <taxon>Pseudomonadati</taxon>
        <taxon>Pseudomonadota</taxon>
        <taxon>Alphaproteobacteria</taxon>
        <taxon>Rhodospirillales</taxon>
        <taxon>Thalassospiraceae</taxon>
        <taxon>Thalassospira</taxon>
    </lineage>
</organism>
<evidence type="ECO:0000313" key="3">
    <source>
        <dbReference type="EMBL" id="SOC24573.1"/>
    </source>
</evidence>
<dbReference type="Proteomes" id="UP000219068">
    <property type="component" value="Unassembled WGS sequence"/>
</dbReference>
<dbReference type="AlphaFoldDB" id="A0A285TPF9"/>
<dbReference type="PANTHER" id="PTHR30461:SF23">
    <property type="entry name" value="DNA RECOMBINASE-RELATED"/>
    <property type="match status" value="1"/>
</dbReference>
<accession>A0A285TPF9</accession>
<evidence type="ECO:0000313" key="4">
    <source>
        <dbReference type="Proteomes" id="UP000219068"/>
    </source>
</evidence>
<evidence type="ECO:0000259" key="1">
    <source>
        <dbReference type="PROSITE" id="PS51736"/>
    </source>
</evidence>
<sequence>MGERLTSSDPDRPDVSPSVKRAAEYVRMSTDHQKYSTENQSTAIRDYAAQNGIEIVRTYTDHGKSGLNIQGRDALQQLINDVENGLTDFDVILVYDVSRWGRFQDADESAYYEYICRRAGKEVHYCAEQFTNDGSPVATIVKGVKRAMAGEYSRELSVKVFSGQCRLIEHGFRQGGPAGFGLRRMRINQHGEQLGILDAGEQKNLQTDRVILVPGPKEEVETVRWMYRTFVEDGKAEQEIADILNDRGILSDFNRPWTRGTVHQILINPKYIGDNVWNRVSFKLKKKRIRNRSDTWIRARGAFKGIVERNLFETVQTIIANRSRRLTDQEMLRGLKELYKTHGQLSGLIIDETENLPSSSSYGHRFGSLLRAYQLIGYTPRRDYRYIQINRNLRRLHPEIIDEIITGLNIVGASVFREENTDLLVVNNEFSLAIVIARCRETPAGALRWRLRFDTGHNADITVAVRMDTLNKQPLDFYLFPRIDRAADKIRLTEENELSFDAYRVETLDFLYELAVPVRIREAA</sequence>
<dbReference type="Pfam" id="PF00239">
    <property type="entry name" value="Resolvase"/>
    <property type="match status" value="1"/>
</dbReference>